<evidence type="ECO:0000313" key="2">
    <source>
        <dbReference type="Proteomes" id="UP000067711"/>
    </source>
</evidence>
<proteinExistence type="predicted"/>
<protein>
    <submittedName>
        <fullName evidence="1">Uncharacterized protein</fullName>
    </submittedName>
</protein>
<reference evidence="1 2" key="1">
    <citation type="submission" date="2015-12" db="EMBL/GenBank/DDBJ databases">
        <title>Diversity of Burkholderia near neighbor genomes.</title>
        <authorList>
            <person name="Sahl J."/>
            <person name="Wagner D."/>
            <person name="Keim P."/>
        </authorList>
    </citation>
    <scope>NUCLEOTIDE SEQUENCE [LARGE SCALE GENOMIC DNA]</scope>
    <source>
        <strain evidence="1 2">BDU8</strain>
    </source>
</reference>
<evidence type="ECO:0000313" key="1">
    <source>
        <dbReference type="EMBL" id="AOJ11896.1"/>
    </source>
</evidence>
<sequence length="145" mass="16066">MALIGWTAWYATIGAYHDFPRGKCVVRQSHFVLSTDGATREAVLSTSFWLDTQRIHVSGCFQRKEGKFIVDRSGSLQTVFSRNGSLLCRIDHIAISEFDNAASQSLPSPHIGTGDEIDLRFRKLASNAWIVETADDNAGMCLIES</sequence>
<dbReference type="RefSeq" id="WP_066484137.1">
    <property type="nucleotide sequence ID" value="NZ_CP013389.1"/>
</dbReference>
<name>A0A1B4G7J6_9BURK</name>
<dbReference type="EMBL" id="CP013389">
    <property type="protein sequence ID" value="AOJ11896.1"/>
    <property type="molecule type" value="Genomic_DNA"/>
</dbReference>
<gene>
    <name evidence="1" type="ORF">WS71_22275</name>
</gene>
<accession>A0A1B4G7J6</accession>
<organism evidence="1 2">
    <name type="scientific">Burkholderia mayonis</name>
    <dbReference type="NCBI Taxonomy" id="1385591"/>
    <lineage>
        <taxon>Bacteria</taxon>
        <taxon>Pseudomonadati</taxon>
        <taxon>Pseudomonadota</taxon>
        <taxon>Betaproteobacteria</taxon>
        <taxon>Burkholderiales</taxon>
        <taxon>Burkholderiaceae</taxon>
        <taxon>Burkholderia</taxon>
        <taxon>pseudomallei group</taxon>
    </lineage>
</organism>
<dbReference type="AlphaFoldDB" id="A0A1B4G7J6"/>
<dbReference type="Proteomes" id="UP000067711">
    <property type="component" value="Chromosome 1"/>
</dbReference>